<gene>
    <name evidence="2" type="ORF">IFM89_002920</name>
</gene>
<organism evidence="2 3">
    <name type="scientific">Coptis chinensis</name>
    <dbReference type="NCBI Taxonomy" id="261450"/>
    <lineage>
        <taxon>Eukaryota</taxon>
        <taxon>Viridiplantae</taxon>
        <taxon>Streptophyta</taxon>
        <taxon>Embryophyta</taxon>
        <taxon>Tracheophyta</taxon>
        <taxon>Spermatophyta</taxon>
        <taxon>Magnoliopsida</taxon>
        <taxon>Ranunculales</taxon>
        <taxon>Ranunculaceae</taxon>
        <taxon>Coptidoideae</taxon>
        <taxon>Coptis</taxon>
    </lineage>
</organism>
<evidence type="ECO:0000313" key="2">
    <source>
        <dbReference type="EMBL" id="KAF9618925.1"/>
    </source>
</evidence>
<dbReference type="EMBL" id="JADFTS010000002">
    <property type="protein sequence ID" value="KAF9618925.1"/>
    <property type="molecule type" value="Genomic_DNA"/>
</dbReference>
<feature type="domain" description="NAC-A/B" evidence="1">
    <location>
        <begin position="127"/>
        <end position="194"/>
    </location>
</feature>
<dbReference type="InterPro" id="IPR039370">
    <property type="entry name" value="BTF3"/>
</dbReference>
<proteinExistence type="predicted"/>
<name>A0A835M4K0_9MAGN</name>
<dbReference type="AlphaFoldDB" id="A0A835M4K0"/>
<dbReference type="PROSITE" id="PS51151">
    <property type="entry name" value="NAC_AB"/>
    <property type="match status" value="1"/>
</dbReference>
<reference evidence="2 3" key="1">
    <citation type="submission" date="2020-10" db="EMBL/GenBank/DDBJ databases">
        <title>The Coptis chinensis genome and diversification of protoberbering-type alkaloids.</title>
        <authorList>
            <person name="Wang B."/>
            <person name="Shu S."/>
            <person name="Song C."/>
            <person name="Liu Y."/>
        </authorList>
    </citation>
    <scope>NUCLEOTIDE SEQUENCE [LARGE SCALE GENOMIC DNA]</scope>
    <source>
        <strain evidence="2">HL-2020</strain>
        <tissue evidence="2">Leaf</tissue>
    </source>
</reference>
<comment type="caution">
    <text evidence="2">The sequence shown here is derived from an EMBL/GenBank/DDBJ whole genome shotgun (WGS) entry which is preliminary data.</text>
</comment>
<protein>
    <recommendedName>
        <fullName evidence="1">NAC-A/B domain-containing protein</fullName>
    </recommendedName>
</protein>
<sequence length="209" mass="24058">MWTSCTTLHHASFWTTIMQCHYVVFITNQRKLECKPPYLSQGIDPSSDVLGRIQMKYAEDDEGIKKYFASFHLHQNFPAVLSLSMILEISLMRDECGKAYENGSEIRETGGKGSMRRKKKVVHRTTTTDDKRLQSTLKRLRVNVIPAIEEVNILRMTTGHPFHNQKFKLQLLQTLGLLVELLGQRNLRDILPGSSTNWDGYLDNFEEAL</sequence>
<accession>A0A835M4K0</accession>
<evidence type="ECO:0000313" key="3">
    <source>
        <dbReference type="Proteomes" id="UP000631114"/>
    </source>
</evidence>
<evidence type="ECO:0000259" key="1">
    <source>
        <dbReference type="PROSITE" id="PS51151"/>
    </source>
</evidence>
<dbReference type="PANTHER" id="PTHR10351">
    <property type="entry name" value="TRANSCRIPTION FACTOR BTF3 FAMILY MEMBER"/>
    <property type="match status" value="1"/>
</dbReference>
<dbReference type="InterPro" id="IPR002715">
    <property type="entry name" value="Nas_poly-pep-assoc_cplx_dom"/>
</dbReference>
<dbReference type="Proteomes" id="UP000631114">
    <property type="component" value="Unassembled WGS sequence"/>
</dbReference>
<keyword evidence="3" id="KW-1185">Reference proteome</keyword>